<accession>A0AAN6RYU5</accession>
<name>A0AAN6RYU5_9PEZI</name>
<evidence type="ECO:0000313" key="2">
    <source>
        <dbReference type="Proteomes" id="UP001303473"/>
    </source>
</evidence>
<dbReference type="EMBL" id="MU854160">
    <property type="protein sequence ID" value="KAK3933516.1"/>
    <property type="molecule type" value="Genomic_DNA"/>
</dbReference>
<proteinExistence type="predicted"/>
<reference evidence="2" key="1">
    <citation type="journal article" date="2023" name="Mol. Phylogenet. Evol.">
        <title>Genome-scale phylogeny and comparative genomics of the fungal order Sordariales.</title>
        <authorList>
            <person name="Hensen N."/>
            <person name="Bonometti L."/>
            <person name="Westerberg I."/>
            <person name="Brannstrom I.O."/>
            <person name="Guillou S."/>
            <person name="Cros-Aarteil S."/>
            <person name="Calhoun S."/>
            <person name="Haridas S."/>
            <person name="Kuo A."/>
            <person name="Mondo S."/>
            <person name="Pangilinan J."/>
            <person name="Riley R."/>
            <person name="LaButti K."/>
            <person name="Andreopoulos B."/>
            <person name="Lipzen A."/>
            <person name="Chen C."/>
            <person name="Yan M."/>
            <person name="Daum C."/>
            <person name="Ng V."/>
            <person name="Clum A."/>
            <person name="Steindorff A."/>
            <person name="Ohm R.A."/>
            <person name="Martin F."/>
            <person name="Silar P."/>
            <person name="Natvig D.O."/>
            <person name="Lalanne C."/>
            <person name="Gautier V."/>
            <person name="Ament-Velasquez S.L."/>
            <person name="Kruys A."/>
            <person name="Hutchinson M.I."/>
            <person name="Powell A.J."/>
            <person name="Barry K."/>
            <person name="Miller A.N."/>
            <person name="Grigoriev I.V."/>
            <person name="Debuchy R."/>
            <person name="Gladieux P."/>
            <person name="Hiltunen Thoren M."/>
            <person name="Johannesson H."/>
        </authorList>
    </citation>
    <scope>NUCLEOTIDE SEQUENCE [LARGE SCALE GENOMIC DNA]</scope>
    <source>
        <strain evidence="2">CBS 340.73</strain>
    </source>
</reference>
<comment type="caution">
    <text evidence="1">The sequence shown here is derived from an EMBL/GenBank/DDBJ whole genome shotgun (WGS) entry which is preliminary data.</text>
</comment>
<evidence type="ECO:0000313" key="1">
    <source>
        <dbReference type="EMBL" id="KAK3933516.1"/>
    </source>
</evidence>
<sequence length="192" mass="21311">MPLMSLPFSSNLPFRFAQCVVASLQTDGVFSYSSSSPASPTLAYLDLGATASRRNLTIKMSRTQIVPNPPVARLQQMHKRRLQPTSVRTAKKMITVDITSPKFKVHLLALPATNARTVPKGLYFYTALIPQAFLGRFNHPSRYFPCDPILISYYRIPLRPEAEMVRAMGCVISAIRNSTALCDNSGLVDISF</sequence>
<keyword evidence="2" id="KW-1185">Reference proteome</keyword>
<dbReference type="Proteomes" id="UP001303473">
    <property type="component" value="Unassembled WGS sequence"/>
</dbReference>
<protein>
    <submittedName>
        <fullName evidence="1">Uncharacterized protein</fullName>
    </submittedName>
</protein>
<gene>
    <name evidence="1" type="ORF">QBC46DRAFT_401922</name>
</gene>
<organism evidence="1 2">
    <name type="scientific">Diplogelasinospora grovesii</name>
    <dbReference type="NCBI Taxonomy" id="303347"/>
    <lineage>
        <taxon>Eukaryota</taxon>
        <taxon>Fungi</taxon>
        <taxon>Dikarya</taxon>
        <taxon>Ascomycota</taxon>
        <taxon>Pezizomycotina</taxon>
        <taxon>Sordariomycetes</taxon>
        <taxon>Sordariomycetidae</taxon>
        <taxon>Sordariales</taxon>
        <taxon>Diplogelasinosporaceae</taxon>
        <taxon>Diplogelasinospora</taxon>
    </lineage>
</organism>
<dbReference type="AlphaFoldDB" id="A0AAN6RYU5"/>